<feature type="binding site" evidence="8">
    <location>
        <position position="124"/>
    </location>
    <ligand>
        <name>ATP</name>
        <dbReference type="ChEBI" id="CHEBI:30616"/>
    </ligand>
</feature>
<dbReference type="OrthoDB" id="9773505at2"/>
<dbReference type="KEGG" id="vbh:CMV30_03345"/>
<evidence type="ECO:0000256" key="7">
    <source>
        <dbReference type="ARBA" id="ARBA00022842"/>
    </source>
</evidence>
<comment type="catalytic activity">
    <reaction evidence="8">
        <text>L-tyrosyl-[protein] + ATP = O-(5'-adenylyl)-L-tyrosyl-[protein] + diphosphate</text>
        <dbReference type="Rhea" id="RHEA:54288"/>
        <dbReference type="Rhea" id="RHEA-COMP:10136"/>
        <dbReference type="Rhea" id="RHEA-COMP:13846"/>
        <dbReference type="ChEBI" id="CHEBI:30616"/>
        <dbReference type="ChEBI" id="CHEBI:33019"/>
        <dbReference type="ChEBI" id="CHEBI:46858"/>
        <dbReference type="ChEBI" id="CHEBI:83624"/>
        <dbReference type="EC" id="2.7.7.108"/>
    </reaction>
</comment>
<comment type="cofactor">
    <cofactor evidence="8">
        <name>Mg(2+)</name>
        <dbReference type="ChEBI" id="CHEBI:18420"/>
    </cofactor>
    <cofactor evidence="8">
        <name>Mn(2+)</name>
        <dbReference type="ChEBI" id="CHEBI:29035"/>
    </cofactor>
</comment>
<dbReference type="AlphaFoldDB" id="A0A290QCL0"/>
<dbReference type="InterPro" id="IPR003846">
    <property type="entry name" value="SelO"/>
</dbReference>
<keyword evidence="8" id="KW-0464">Manganese</keyword>
<feature type="binding site" evidence="8">
    <location>
        <position position="273"/>
    </location>
    <ligand>
        <name>Mg(2+)</name>
        <dbReference type="ChEBI" id="CHEBI:18420"/>
    </ligand>
</feature>
<evidence type="ECO:0000256" key="3">
    <source>
        <dbReference type="ARBA" id="ARBA00022695"/>
    </source>
</evidence>
<feature type="binding site" evidence="8">
    <location>
        <position position="104"/>
    </location>
    <ligand>
        <name>ATP</name>
        <dbReference type="ChEBI" id="CHEBI:30616"/>
    </ligand>
</feature>
<keyword evidence="2 8" id="KW-0808">Transferase</keyword>
<dbReference type="GO" id="GO:0070733">
    <property type="term" value="F:AMPylase activity"/>
    <property type="evidence" value="ECO:0007669"/>
    <property type="project" value="UniProtKB-EC"/>
</dbReference>
<feature type="binding site" evidence="8">
    <location>
        <position position="103"/>
    </location>
    <ligand>
        <name>ATP</name>
        <dbReference type="ChEBI" id="CHEBI:30616"/>
    </ligand>
</feature>
<evidence type="ECO:0000313" key="10">
    <source>
        <dbReference type="Proteomes" id="UP000217265"/>
    </source>
</evidence>
<evidence type="ECO:0000256" key="2">
    <source>
        <dbReference type="ARBA" id="ARBA00022679"/>
    </source>
</evidence>
<dbReference type="GO" id="GO:0030145">
    <property type="term" value="F:manganese ion binding"/>
    <property type="evidence" value="ECO:0007669"/>
    <property type="project" value="UniProtKB-UniRule"/>
</dbReference>
<dbReference type="Pfam" id="PF02696">
    <property type="entry name" value="SelO"/>
    <property type="match status" value="1"/>
</dbReference>
<comment type="catalytic activity">
    <reaction evidence="8">
        <text>L-histidyl-[protein] + UTP = N(tele)-(5'-uridylyl)-L-histidyl-[protein] + diphosphate</text>
        <dbReference type="Rhea" id="RHEA:83891"/>
        <dbReference type="Rhea" id="RHEA-COMP:9745"/>
        <dbReference type="Rhea" id="RHEA-COMP:20239"/>
        <dbReference type="ChEBI" id="CHEBI:29979"/>
        <dbReference type="ChEBI" id="CHEBI:33019"/>
        <dbReference type="ChEBI" id="CHEBI:46398"/>
        <dbReference type="ChEBI" id="CHEBI:233474"/>
    </reaction>
</comment>
<comment type="similarity">
    <text evidence="1 8">Belongs to the SELO family.</text>
</comment>
<comment type="catalytic activity">
    <reaction evidence="8">
        <text>L-tyrosyl-[protein] + UTP = O-(5'-uridylyl)-L-tyrosyl-[protein] + diphosphate</text>
        <dbReference type="Rhea" id="RHEA:83887"/>
        <dbReference type="Rhea" id="RHEA-COMP:10136"/>
        <dbReference type="Rhea" id="RHEA-COMP:20238"/>
        <dbReference type="ChEBI" id="CHEBI:33019"/>
        <dbReference type="ChEBI" id="CHEBI:46398"/>
        <dbReference type="ChEBI" id="CHEBI:46858"/>
        <dbReference type="ChEBI" id="CHEBI:90602"/>
    </reaction>
</comment>
<feature type="binding site" evidence="8">
    <location>
        <position position="273"/>
    </location>
    <ligand>
        <name>ATP</name>
        <dbReference type="ChEBI" id="CHEBI:30616"/>
    </ligand>
</feature>
<comment type="function">
    <text evidence="8">Nucleotidyltransferase involved in the post-translational modification of proteins. It can catalyze the addition of adenosine monophosphate (AMP) or uridine monophosphate (UMP) to a protein, resulting in modifications known as AMPylation and UMPylation.</text>
</comment>
<evidence type="ECO:0000256" key="1">
    <source>
        <dbReference type="ARBA" id="ARBA00009747"/>
    </source>
</evidence>
<dbReference type="PANTHER" id="PTHR32057">
    <property type="entry name" value="PROTEIN ADENYLYLTRANSFERASE SELO, MITOCHONDRIAL"/>
    <property type="match status" value="1"/>
</dbReference>
<gene>
    <name evidence="8" type="primary">ydiU</name>
    <name evidence="8" type="synonym">selO</name>
    <name evidence="9" type="ORF">CMV30_03345</name>
</gene>
<organism evidence="9 10">
    <name type="scientific">Nibricoccus aquaticus</name>
    <dbReference type="NCBI Taxonomy" id="2576891"/>
    <lineage>
        <taxon>Bacteria</taxon>
        <taxon>Pseudomonadati</taxon>
        <taxon>Verrucomicrobiota</taxon>
        <taxon>Opitutia</taxon>
        <taxon>Opitutales</taxon>
        <taxon>Opitutaceae</taxon>
        <taxon>Nibricoccus</taxon>
    </lineage>
</organism>
<protein>
    <recommendedName>
        <fullName evidence="8">Protein nucleotidyltransferase YdiU</fullName>
        <ecNumber evidence="8">2.7.7.-</ecNumber>
    </recommendedName>
    <alternativeName>
        <fullName evidence="8">Protein adenylyltransferase YdiU</fullName>
        <ecNumber evidence="8">2.7.7.108</ecNumber>
    </alternativeName>
    <alternativeName>
        <fullName evidence="8">Protein uridylyltransferase YdiU</fullName>
        <ecNumber evidence="8">2.7.7.-</ecNumber>
    </alternativeName>
</protein>
<dbReference type="Proteomes" id="UP000217265">
    <property type="component" value="Chromosome"/>
</dbReference>
<dbReference type="EC" id="2.7.7.-" evidence="8"/>
<evidence type="ECO:0000313" key="9">
    <source>
        <dbReference type="EMBL" id="ATC63068.1"/>
    </source>
</evidence>
<feature type="binding site" evidence="8">
    <location>
        <position position="194"/>
    </location>
    <ligand>
        <name>ATP</name>
        <dbReference type="ChEBI" id="CHEBI:30616"/>
    </ligand>
</feature>
<keyword evidence="3 8" id="KW-0548">Nucleotidyltransferase</keyword>
<feature type="active site" description="Proton acceptor" evidence="8">
    <location>
        <position position="263"/>
    </location>
</feature>
<sequence>MADEFSSFSSVNAAAPGGWRLEHSYAELPAVLHEAVGPTAVKGARLVVFNEALAAELGLEAEALSGAEGAEIFAGNRLPRGARAIAQAYAGHQYGHFTVLGDGRAILLGEQITPRGGRFDIQLKGAGPTPFSRRGDGRAALAPMLREYIISEAMAALGIPTTRSLAVAATGETVWRQAALPGAVLTRVAASHIRVGTFQWAAAKRDEAVLRALTQYTLRRHFPERAGAENAALALLTGVIERQAALIAQWILVGFVHGVMNTDNMALSGETIDYGPCAFMDAYDPATVFSSIDRHGRYAYGNQPAIAQWNLSRLAEALLPLLHRVEAQAIEMANTALAEFGTQFHRHLLAGWRRKLGLFNEEPEDVILVEGLLEWMQKTKADFTNTFARIAVDDAKAEDASGSVGAVERPIVIDLEFTEWRARWIERLKRQPQSREESAQLRRASCPAVIPRNHMVEAALAAGEQGNLAPMNRLLGVLAKPFDYDFRRPEEFLVPLAAVAGEEPYRTFCGT</sequence>
<keyword evidence="5 8" id="KW-0547">Nucleotide-binding</keyword>
<reference evidence="9 10" key="1">
    <citation type="submission" date="2017-09" db="EMBL/GenBank/DDBJ databases">
        <title>Complete genome sequence of Verrucomicrobial strain HZ-65, isolated from freshwater.</title>
        <authorList>
            <person name="Choi A."/>
        </authorList>
    </citation>
    <scope>NUCLEOTIDE SEQUENCE [LARGE SCALE GENOMIC DNA]</scope>
    <source>
        <strain evidence="9 10">HZ-65</strain>
    </source>
</reference>
<feature type="binding site" evidence="8">
    <location>
        <position position="136"/>
    </location>
    <ligand>
        <name>ATP</name>
        <dbReference type="ChEBI" id="CHEBI:30616"/>
    </ligand>
</feature>
<comment type="catalytic activity">
    <reaction evidence="8">
        <text>L-threonyl-[protein] + ATP = 3-O-(5'-adenylyl)-L-threonyl-[protein] + diphosphate</text>
        <dbReference type="Rhea" id="RHEA:54292"/>
        <dbReference type="Rhea" id="RHEA-COMP:11060"/>
        <dbReference type="Rhea" id="RHEA-COMP:13847"/>
        <dbReference type="ChEBI" id="CHEBI:30013"/>
        <dbReference type="ChEBI" id="CHEBI:30616"/>
        <dbReference type="ChEBI" id="CHEBI:33019"/>
        <dbReference type="ChEBI" id="CHEBI:138113"/>
        <dbReference type="EC" id="2.7.7.108"/>
    </reaction>
</comment>
<dbReference type="RefSeq" id="WP_096054700.1">
    <property type="nucleotide sequence ID" value="NZ_CP023344.1"/>
</dbReference>
<dbReference type="HAMAP" id="MF_00692">
    <property type="entry name" value="SelO"/>
    <property type="match status" value="1"/>
</dbReference>
<comment type="catalytic activity">
    <reaction evidence="8">
        <text>L-seryl-[protein] + UTP = O-(5'-uridylyl)-L-seryl-[protein] + diphosphate</text>
        <dbReference type="Rhea" id="RHEA:64604"/>
        <dbReference type="Rhea" id="RHEA-COMP:9863"/>
        <dbReference type="Rhea" id="RHEA-COMP:16635"/>
        <dbReference type="ChEBI" id="CHEBI:29999"/>
        <dbReference type="ChEBI" id="CHEBI:33019"/>
        <dbReference type="ChEBI" id="CHEBI:46398"/>
        <dbReference type="ChEBI" id="CHEBI:156051"/>
    </reaction>
</comment>
<dbReference type="EC" id="2.7.7.108" evidence="8"/>
<dbReference type="GO" id="GO:0000287">
    <property type="term" value="F:magnesium ion binding"/>
    <property type="evidence" value="ECO:0007669"/>
    <property type="project" value="UniProtKB-UniRule"/>
</dbReference>
<feature type="binding site" evidence="8">
    <location>
        <position position="101"/>
    </location>
    <ligand>
        <name>ATP</name>
        <dbReference type="ChEBI" id="CHEBI:30616"/>
    </ligand>
</feature>
<dbReference type="NCBIfam" id="NF000658">
    <property type="entry name" value="PRK00029.1"/>
    <property type="match status" value="1"/>
</dbReference>
<evidence type="ECO:0000256" key="5">
    <source>
        <dbReference type="ARBA" id="ARBA00022741"/>
    </source>
</evidence>
<feature type="binding site" evidence="8">
    <location>
        <position position="137"/>
    </location>
    <ligand>
        <name>ATP</name>
        <dbReference type="ChEBI" id="CHEBI:30616"/>
    </ligand>
</feature>
<dbReference type="PANTHER" id="PTHR32057:SF14">
    <property type="entry name" value="PROTEIN ADENYLYLTRANSFERASE SELO, MITOCHONDRIAL"/>
    <property type="match status" value="1"/>
</dbReference>
<keyword evidence="10" id="KW-1185">Reference proteome</keyword>
<comment type="catalytic activity">
    <reaction evidence="8">
        <text>L-seryl-[protein] + ATP = 3-O-(5'-adenylyl)-L-seryl-[protein] + diphosphate</text>
        <dbReference type="Rhea" id="RHEA:58120"/>
        <dbReference type="Rhea" id="RHEA-COMP:9863"/>
        <dbReference type="Rhea" id="RHEA-COMP:15073"/>
        <dbReference type="ChEBI" id="CHEBI:29999"/>
        <dbReference type="ChEBI" id="CHEBI:30616"/>
        <dbReference type="ChEBI" id="CHEBI:33019"/>
        <dbReference type="ChEBI" id="CHEBI:142516"/>
        <dbReference type="EC" id="2.7.7.108"/>
    </reaction>
</comment>
<feature type="binding site" evidence="8">
    <location>
        <position position="187"/>
    </location>
    <ligand>
        <name>ATP</name>
        <dbReference type="ChEBI" id="CHEBI:30616"/>
    </ligand>
</feature>
<evidence type="ECO:0000256" key="6">
    <source>
        <dbReference type="ARBA" id="ARBA00022840"/>
    </source>
</evidence>
<keyword evidence="4 8" id="KW-0479">Metal-binding</keyword>
<dbReference type="GO" id="GO:0005524">
    <property type="term" value="F:ATP binding"/>
    <property type="evidence" value="ECO:0007669"/>
    <property type="project" value="UniProtKB-UniRule"/>
</dbReference>
<keyword evidence="7 8" id="KW-0460">Magnesium</keyword>
<dbReference type="EMBL" id="CP023344">
    <property type="protein sequence ID" value="ATC63068.1"/>
    <property type="molecule type" value="Genomic_DNA"/>
</dbReference>
<keyword evidence="6 8" id="KW-0067">ATP-binding</keyword>
<evidence type="ECO:0000256" key="4">
    <source>
        <dbReference type="ARBA" id="ARBA00022723"/>
    </source>
</evidence>
<proteinExistence type="inferred from homology"/>
<feature type="binding site" evidence="8">
    <location>
        <position position="264"/>
    </location>
    <ligand>
        <name>Mg(2+)</name>
        <dbReference type="ChEBI" id="CHEBI:18420"/>
    </ligand>
</feature>
<accession>A0A290QCL0</accession>
<evidence type="ECO:0000256" key="8">
    <source>
        <dbReference type="HAMAP-Rule" id="MF_00692"/>
    </source>
</evidence>
<name>A0A290QCL0_9BACT</name>